<evidence type="ECO:0000313" key="4">
    <source>
        <dbReference type="Proteomes" id="UP001203284"/>
    </source>
</evidence>
<dbReference type="RefSeq" id="WP_247030321.1">
    <property type="nucleotide sequence ID" value="NZ_JALKCH010000011.1"/>
</dbReference>
<evidence type="ECO:0000256" key="1">
    <source>
        <dbReference type="SAM" id="SignalP"/>
    </source>
</evidence>
<dbReference type="Proteomes" id="UP001203284">
    <property type="component" value="Unassembled WGS sequence"/>
</dbReference>
<proteinExistence type="predicted"/>
<evidence type="ECO:0000313" key="3">
    <source>
        <dbReference type="EMBL" id="MCK0198423.1"/>
    </source>
</evidence>
<dbReference type="EMBL" id="JALKCH010000011">
    <property type="protein sequence ID" value="MCK0198423.1"/>
    <property type="molecule type" value="Genomic_DNA"/>
</dbReference>
<name>A0ABT0DEP6_9HYPH</name>
<accession>A0ABT0DEP6</accession>
<feature type="domain" description="PepSY" evidence="2">
    <location>
        <begin position="17"/>
        <end position="93"/>
    </location>
</feature>
<protein>
    <submittedName>
        <fullName evidence="3">PepSY domain-containing protein</fullName>
    </submittedName>
</protein>
<organism evidence="3 4">
    <name type="scientific">Ancylobacter crimeensis</name>
    <dbReference type="NCBI Taxonomy" id="2579147"/>
    <lineage>
        <taxon>Bacteria</taxon>
        <taxon>Pseudomonadati</taxon>
        <taxon>Pseudomonadota</taxon>
        <taxon>Alphaproteobacteria</taxon>
        <taxon>Hyphomicrobiales</taxon>
        <taxon>Xanthobacteraceae</taxon>
        <taxon>Ancylobacter</taxon>
    </lineage>
</organism>
<keyword evidence="1" id="KW-0732">Signal</keyword>
<evidence type="ECO:0000259" key="2">
    <source>
        <dbReference type="Pfam" id="PF13670"/>
    </source>
</evidence>
<dbReference type="Gene3D" id="3.10.450.40">
    <property type="match status" value="1"/>
</dbReference>
<dbReference type="InterPro" id="IPR025711">
    <property type="entry name" value="PepSY"/>
</dbReference>
<feature type="signal peptide" evidence="1">
    <location>
        <begin position="1"/>
        <end position="32"/>
    </location>
</feature>
<dbReference type="Pfam" id="PF13670">
    <property type="entry name" value="PepSY_2"/>
    <property type="match status" value="1"/>
</dbReference>
<feature type="chain" id="PRO_5045645191" evidence="1">
    <location>
        <begin position="33"/>
        <end position="95"/>
    </location>
</feature>
<sequence length="95" mass="10186">MTHRRLANAAHVSRTLSLAAFGAAAFITAAVAQPPGAQISIDDALRIARQSGLATITKIERDHRKWEAEGRDGSGHRIELDIDATSGAVLKTERK</sequence>
<comment type="caution">
    <text evidence="3">The sequence shown here is derived from an EMBL/GenBank/DDBJ whole genome shotgun (WGS) entry which is preliminary data.</text>
</comment>
<keyword evidence="4" id="KW-1185">Reference proteome</keyword>
<reference evidence="3 4" key="1">
    <citation type="submission" date="2022-04" db="EMBL/GenBank/DDBJ databases">
        <authorList>
            <person name="Grouzdev D.S."/>
            <person name="Pantiukh K.S."/>
            <person name="Krutkina M.S."/>
        </authorList>
    </citation>
    <scope>NUCLEOTIDE SEQUENCE [LARGE SCALE GENOMIC DNA]</scope>
    <source>
        <strain evidence="3 4">6x-1</strain>
    </source>
</reference>
<gene>
    <name evidence="3" type="ORF">MWN34_16035</name>
</gene>